<dbReference type="InterPro" id="IPR036412">
    <property type="entry name" value="HAD-like_sf"/>
</dbReference>
<dbReference type="PANTHER" id="PTHR43481">
    <property type="entry name" value="FRUCTOSE-1-PHOSPHATE PHOSPHATASE"/>
    <property type="match status" value="1"/>
</dbReference>
<dbReference type="GeneID" id="29423309"/>
<dbReference type="SFLD" id="SFLDG01129">
    <property type="entry name" value="C1.5:_HAD__Beta-PGM__Phosphata"/>
    <property type="match status" value="1"/>
</dbReference>
<gene>
    <name evidence="1" type="ORF">CIP107547_01445</name>
</gene>
<dbReference type="CDD" id="cd07505">
    <property type="entry name" value="HAD_BPGM-like"/>
    <property type="match status" value="1"/>
</dbReference>
<accession>A0A0D6G896</accession>
<dbReference type="InterPro" id="IPR041492">
    <property type="entry name" value="HAD_2"/>
</dbReference>
<protein>
    <submittedName>
        <fullName evidence="1">HAD family phosphatase</fullName>
    </submittedName>
</protein>
<dbReference type="EMBL" id="CADDAV010000017">
    <property type="protein sequence ID" value="CAB0604888.1"/>
    <property type="molecule type" value="Genomic_DNA"/>
</dbReference>
<dbReference type="KEGG" id="cdip:ERS451417_01258"/>
<dbReference type="OMA" id="YHGRRPM"/>
<dbReference type="OrthoDB" id="9797743at2"/>
<dbReference type="NCBIfam" id="TIGR01509">
    <property type="entry name" value="HAD-SF-IA-v3"/>
    <property type="match status" value="1"/>
</dbReference>
<dbReference type="Gene3D" id="1.10.150.240">
    <property type="entry name" value="Putative phosphatase, domain 2"/>
    <property type="match status" value="1"/>
</dbReference>
<dbReference type="SUPFAM" id="SSF56784">
    <property type="entry name" value="HAD-like"/>
    <property type="match status" value="1"/>
</dbReference>
<dbReference type="PRINTS" id="PR00413">
    <property type="entry name" value="HADHALOGNASE"/>
</dbReference>
<dbReference type="Pfam" id="PF13419">
    <property type="entry name" value="HAD_2"/>
    <property type="match status" value="1"/>
</dbReference>
<evidence type="ECO:0000313" key="1">
    <source>
        <dbReference type="EMBL" id="CAB0604888.1"/>
    </source>
</evidence>
<dbReference type="InterPro" id="IPR023198">
    <property type="entry name" value="PGP-like_dom2"/>
</dbReference>
<dbReference type="AlphaFoldDB" id="A0A0D6G896"/>
<proteinExistence type="predicted"/>
<dbReference type="SFLD" id="SFLDS00003">
    <property type="entry name" value="Haloacid_Dehalogenase"/>
    <property type="match status" value="1"/>
</dbReference>
<organism evidence="1 2">
    <name type="scientific">Corynebacterium diphtheriae</name>
    <dbReference type="NCBI Taxonomy" id="1717"/>
    <lineage>
        <taxon>Bacteria</taxon>
        <taxon>Bacillati</taxon>
        <taxon>Actinomycetota</taxon>
        <taxon>Actinomycetes</taxon>
        <taxon>Mycobacteriales</taxon>
        <taxon>Corynebacteriaceae</taxon>
        <taxon>Corynebacterium</taxon>
    </lineage>
</organism>
<dbReference type="SFLD" id="SFLDG01135">
    <property type="entry name" value="C1.5.6:_HAD__Beta-PGM__Phospha"/>
    <property type="match status" value="1"/>
</dbReference>
<evidence type="ECO:0000313" key="2">
    <source>
        <dbReference type="Proteomes" id="UP000480222"/>
    </source>
</evidence>
<name>A0A0D6G896_CORDP</name>
<reference evidence="1 2" key="1">
    <citation type="submission" date="2020-02" db="EMBL/GenBank/DDBJ databases">
        <authorList>
            <person name="Brisse S."/>
        </authorList>
    </citation>
    <scope>NUCLEOTIDE SEQUENCE [LARGE SCALE GENOMIC DNA]</scope>
    <source>
        <strain evidence="1">CIP107547</strain>
    </source>
</reference>
<dbReference type="RefSeq" id="WP_010934931.1">
    <property type="nucleotide sequence ID" value="NZ_CABVGJ010000013.1"/>
</dbReference>
<comment type="caution">
    <text evidence="1">The sequence shown here is derived from an EMBL/GenBank/DDBJ whole genome shotgun (WGS) entry which is preliminary data.</text>
</comment>
<dbReference type="GO" id="GO:0050308">
    <property type="term" value="F:sugar-phosphatase activity"/>
    <property type="evidence" value="ECO:0007669"/>
    <property type="project" value="TreeGrafter"/>
</dbReference>
<dbReference type="InterPro" id="IPR006439">
    <property type="entry name" value="HAD-SF_hydro_IA"/>
</dbReference>
<dbReference type="Proteomes" id="UP000480222">
    <property type="component" value="Unassembled WGS sequence"/>
</dbReference>
<dbReference type="Gene3D" id="3.40.50.1000">
    <property type="entry name" value="HAD superfamily/HAD-like"/>
    <property type="match status" value="1"/>
</dbReference>
<dbReference type="KEGG" id="cdi:DIP1258"/>
<sequence length="231" mass="24759">MLRGILWDMDGTLVDSEGIWAQATFAMSTEMGRRLTAAQQRETVGSSFNFTVSLCASNAGIELDSEAKNYWQSFMSHYVTEKFDSSLLPNPGIKEVLDSCRNAEIPMAIATNTIRSIANHSIGAVGIEYFKATVCGDEVANPKPAPDVYLKGAQALGVPPEGCIVFEDSKSGMLGGLAAGCIVISVVDHLNNQPLPEGVVPLSRLHGSADFRGVSAEEIMQWYATLSPNAQ</sequence>
<dbReference type="InterPro" id="IPR023214">
    <property type="entry name" value="HAD_sf"/>
</dbReference>
<dbReference type="PANTHER" id="PTHR43481:SF4">
    <property type="entry name" value="GLYCEROL-1-PHOSPHATE PHOSPHOHYDROLASE 1-RELATED"/>
    <property type="match status" value="1"/>
</dbReference>
<dbReference type="InterPro" id="IPR051806">
    <property type="entry name" value="HAD-like_SPP"/>
</dbReference>